<name>A0A8S0T7D6_OLEEU</name>
<dbReference type="Pfam" id="PF00847">
    <property type="entry name" value="AP2"/>
    <property type="match status" value="1"/>
</dbReference>
<evidence type="ECO:0000256" key="3">
    <source>
        <dbReference type="ARBA" id="ARBA00023015"/>
    </source>
</evidence>
<dbReference type="Gramene" id="OE9A098509T1">
    <property type="protein sequence ID" value="OE9A098509C1"/>
    <property type="gene ID" value="OE9A098509"/>
</dbReference>
<dbReference type="GO" id="GO:0003700">
    <property type="term" value="F:DNA-binding transcription factor activity"/>
    <property type="evidence" value="ECO:0007669"/>
    <property type="project" value="InterPro"/>
</dbReference>
<evidence type="ECO:0000256" key="5">
    <source>
        <dbReference type="ARBA" id="ARBA00023159"/>
    </source>
</evidence>
<dbReference type="Gene3D" id="3.30.730.10">
    <property type="entry name" value="AP2/ERF domain"/>
    <property type="match status" value="1"/>
</dbReference>
<dbReference type="InterPro" id="IPR036955">
    <property type="entry name" value="AP2/ERF_dom_sf"/>
</dbReference>
<gene>
    <name evidence="9" type="ORF">OLEA9_A098509</name>
</gene>
<reference evidence="9 10" key="1">
    <citation type="submission" date="2019-12" db="EMBL/GenBank/DDBJ databases">
        <authorList>
            <person name="Alioto T."/>
            <person name="Alioto T."/>
            <person name="Gomez Garrido J."/>
        </authorList>
    </citation>
    <scope>NUCLEOTIDE SEQUENCE [LARGE SCALE GENOMIC DNA]</scope>
</reference>
<dbReference type="Proteomes" id="UP000594638">
    <property type="component" value="Unassembled WGS sequence"/>
</dbReference>
<keyword evidence="4" id="KW-0238">DNA-binding</keyword>
<dbReference type="PANTHER" id="PTHR31190">
    <property type="entry name" value="DNA-BINDING DOMAIN"/>
    <property type="match status" value="1"/>
</dbReference>
<keyword evidence="7" id="KW-0539">Nucleus</keyword>
<keyword evidence="10" id="KW-1185">Reference proteome</keyword>
<comment type="subcellular location">
    <subcellularLocation>
        <location evidence="1">Nucleus</location>
    </subcellularLocation>
</comment>
<sequence length="69" mass="8158">MKNQVFEDQRRYRGVMQRPWGKFAAEIRDPNWKETLVWLGTFETAVEAAKAYGRAAFKFRKQSDTEFPA</sequence>
<evidence type="ECO:0000313" key="9">
    <source>
        <dbReference type="EMBL" id="CAA3000877.1"/>
    </source>
</evidence>
<keyword evidence="5" id="KW-0010">Activator</keyword>
<organism evidence="9 10">
    <name type="scientific">Olea europaea subsp. europaea</name>
    <dbReference type="NCBI Taxonomy" id="158383"/>
    <lineage>
        <taxon>Eukaryota</taxon>
        <taxon>Viridiplantae</taxon>
        <taxon>Streptophyta</taxon>
        <taxon>Embryophyta</taxon>
        <taxon>Tracheophyta</taxon>
        <taxon>Spermatophyta</taxon>
        <taxon>Magnoliopsida</taxon>
        <taxon>eudicotyledons</taxon>
        <taxon>Gunneridae</taxon>
        <taxon>Pentapetalae</taxon>
        <taxon>asterids</taxon>
        <taxon>lamiids</taxon>
        <taxon>Lamiales</taxon>
        <taxon>Oleaceae</taxon>
        <taxon>Oleeae</taxon>
        <taxon>Olea</taxon>
    </lineage>
</organism>
<comment type="caution">
    <text evidence="9">The sequence shown here is derived from an EMBL/GenBank/DDBJ whole genome shotgun (WGS) entry which is preliminary data.</text>
</comment>
<proteinExistence type="predicted"/>
<dbReference type="GO" id="GO:0006950">
    <property type="term" value="P:response to stress"/>
    <property type="evidence" value="ECO:0007669"/>
    <property type="project" value="UniProtKB-ARBA"/>
</dbReference>
<dbReference type="InterPro" id="IPR001471">
    <property type="entry name" value="AP2/ERF_dom"/>
</dbReference>
<evidence type="ECO:0000256" key="1">
    <source>
        <dbReference type="ARBA" id="ARBA00004123"/>
    </source>
</evidence>
<keyword evidence="2" id="KW-0936">Ethylene signaling pathway</keyword>
<evidence type="ECO:0000259" key="8">
    <source>
        <dbReference type="PROSITE" id="PS51032"/>
    </source>
</evidence>
<dbReference type="SUPFAM" id="SSF54171">
    <property type="entry name" value="DNA-binding domain"/>
    <property type="match status" value="1"/>
</dbReference>
<dbReference type="GO" id="GO:0005634">
    <property type="term" value="C:nucleus"/>
    <property type="evidence" value="ECO:0007669"/>
    <property type="project" value="UniProtKB-SubCell"/>
</dbReference>
<evidence type="ECO:0000313" key="10">
    <source>
        <dbReference type="Proteomes" id="UP000594638"/>
    </source>
</evidence>
<accession>A0A8S0T7D6</accession>
<evidence type="ECO:0000256" key="2">
    <source>
        <dbReference type="ARBA" id="ARBA00022745"/>
    </source>
</evidence>
<dbReference type="AlphaFoldDB" id="A0A8S0T7D6"/>
<dbReference type="EMBL" id="CACTIH010005718">
    <property type="protein sequence ID" value="CAA3000877.1"/>
    <property type="molecule type" value="Genomic_DNA"/>
</dbReference>
<keyword evidence="3" id="KW-0805">Transcription regulation</keyword>
<dbReference type="GO" id="GO:0009873">
    <property type="term" value="P:ethylene-activated signaling pathway"/>
    <property type="evidence" value="ECO:0007669"/>
    <property type="project" value="UniProtKB-KW"/>
</dbReference>
<protein>
    <submittedName>
        <fullName evidence="9">Ethylene-responsive transcription factor 5-like</fullName>
    </submittedName>
</protein>
<dbReference type="OrthoDB" id="10038011at2759"/>
<feature type="domain" description="AP2/ERF" evidence="8">
    <location>
        <begin position="11"/>
        <end position="69"/>
    </location>
</feature>
<dbReference type="SMART" id="SM00380">
    <property type="entry name" value="AP2"/>
    <property type="match status" value="1"/>
</dbReference>
<dbReference type="PRINTS" id="PR00367">
    <property type="entry name" value="ETHRSPELEMNT"/>
</dbReference>
<keyword evidence="6" id="KW-0804">Transcription</keyword>
<dbReference type="CDD" id="cd00018">
    <property type="entry name" value="AP2"/>
    <property type="match status" value="1"/>
</dbReference>
<evidence type="ECO:0000256" key="4">
    <source>
        <dbReference type="ARBA" id="ARBA00023125"/>
    </source>
</evidence>
<dbReference type="PROSITE" id="PS51032">
    <property type="entry name" value="AP2_ERF"/>
    <property type="match status" value="1"/>
</dbReference>
<dbReference type="InterPro" id="IPR044808">
    <property type="entry name" value="ERF_plant"/>
</dbReference>
<evidence type="ECO:0000256" key="7">
    <source>
        <dbReference type="ARBA" id="ARBA00023242"/>
    </source>
</evidence>
<evidence type="ECO:0000256" key="6">
    <source>
        <dbReference type="ARBA" id="ARBA00023163"/>
    </source>
</evidence>
<dbReference type="PANTHER" id="PTHR31190:SF499">
    <property type="entry name" value="ETHYLENE-RESPONSIVE TRANSCRIPTION FACTOR ERF105"/>
    <property type="match status" value="1"/>
</dbReference>
<dbReference type="InterPro" id="IPR016177">
    <property type="entry name" value="DNA-bd_dom_sf"/>
</dbReference>
<dbReference type="GO" id="GO:0000976">
    <property type="term" value="F:transcription cis-regulatory region binding"/>
    <property type="evidence" value="ECO:0007669"/>
    <property type="project" value="UniProtKB-ARBA"/>
</dbReference>